<feature type="transmembrane region" description="Helical" evidence="1">
    <location>
        <begin position="21"/>
        <end position="39"/>
    </location>
</feature>
<keyword evidence="1" id="KW-0812">Transmembrane</keyword>
<protein>
    <submittedName>
        <fullName evidence="2">Type IV conjugative transfer system protein TraE</fullName>
    </submittedName>
</protein>
<sequence length="184" mass="21306">MTITEYLQRFKEWRQRLCMDRLILLVLVVTNALLIAHCLSRKPTVELLLPFMETQAGVHSGEASVAYHEWWGLSLAELLGNLNQQNLSFVESRLQSLFAPNLYQQVQDTLNRQFRQLREDRVSMSFEPLSIEFIEESKAIKVTGNAVMSSGNQRLKGQKTFTFRFDIIRYRPVLAAIQIDSNLK</sequence>
<dbReference type="RefSeq" id="WP_262567625.1">
    <property type="nucleotide sequence ID" value="NZ_JAPFCC010000001.1"/>
</dbReference>
<reference evidence="2 3" key="1">
    <citation type="submission" date="2022-10" db="EMBL/GenBank/DDBJ databases">
        <title>High-quality genome sequences of two octocoral-associated bacteria, Endozoicomonas euniceicola EF212 and Endozoicomonas gorgoniicola PS125.</title>
        <authorList>
            <person name="Chiou Y.-J."/>
            <person name="Chen Y.-H."/>
        </authorList>
    </citation>
    <scope>NUCLEOTIDE SEQUENCE [LARGE SCALE GENOMIC DNA]</scope>
    <source>
        <strain evidence="2 3">PS125</strain>
    </source>
</reference>
<evidence type="ECO:0000313" key="2">
    <source>
        <dbReference type="EMBL" id="MCW7552696.1"/>
    </source>
</evidence>
<proteinExistence type="predicted"/>
<dbReference type="Pfam" id="PF05309">
    <property type="entry name" value="TraE"/>
    <property type="match status" value="1"/>
</dbReference>
<name>A0ABT3MTH8_9GAMM</name>
<evidence type="ECO:0000256" key="1">
    <source>
        <dbReference type="SAM" id="Phobius"/>
    </source>
</evidence>
<keyword evidence="1" id="KW-0472">Membrane</keyword>
<accession>A0ABT3MTH8</accession>
<dbReference type="Proteomes" id="UP001209854">
    <property type="component" value="Unassembled WGS sequence"/>
</dbReference>
<evidence type="ECO:0000313" key="3">
    <source>
        <dbReference type="Proteomes" id="UP001209854"/>
    </source>
</evidence>
<dbReference type="InterPro" id="IPR007973">
    <property type="entry name" value="Pilus_assembly_TraE"/>
</dbReference>
<comment type="caution">
    <text evidence="2">The sequence shown here is derived from an EMBL/GenBank/DDBJ whole genome shotgun (WGS) entry which is preliminary data.</text>
</comment>
<dbReference type="EMBL" id="JAPFCC010000001">
    <property type="protein sequence ID" value="MCW7552696.1"/>
    <property type="molecule type" value="Genomic_DNA"/>
</dbReference>
<keyword evidence="3" id="KW-1185">Reference proteome</keyword>
<organism evidence="2 3">
    <name type="scientific">Endozoicomonas gorgoniicola</name>
    <dbReference type="NCBI Taxonomy" id="1234144"/>
    <lineage>
        <taxon>Bacteria</taxon>
        <taxon>Pseudomonadati</taxon>
        <taxon>Pseudomonadota</taxon>
        <taxon>Gammaproteobacteria</taxon>
        <taxon>Oceanospirillales</taxon>
        <taxon>Endozoicomonadaceae</taxon>
        <taxon>Endozoicomonas</taxon>
    </lineage>
</organism>
<keyword evidence="1" id="KW-1133">Transmembrane helix</keyword>
<gene>
    <name evidence="2" type="ORF">NX722_08565</name>
</gene>